<dbReference type="Gene3D" id="3.40.630.30">
    <property type="match status" value="1"/>
</dbReference>
<dbReference type="RefSeq" id="WP_345527972.1">
    <property type="nucleotide sequence ID" value="NZ_BAABKN010000019.1"/>
</dbReference>
<evidence type="ECO:0000259" key="1">
    <source>
        <dbReference type="PROSITE" id="PS51186"/>
    </source>
</evidence>
<name>A0ABP8Z3X4_9ACTN</name>
<accession>A0ABP8Z3X4</accession>
<reference evidence="3" key="1">
    <citation type="journal article" date="2019" name="Int. J. Syst. Evol. Microbiol.">
        <title>The Global Catalogue of Microorganisms (GCM) 10K type strain sequencing project: providing services to taxonomists for standard genome sequencing and annotation.</title>
        <authorList>
            <consortium name="The Broad Institute Genomics Platform"/>
            <consortium name="The Broad Institute Genome Sequencing Center for Infectious Disease"/>
            <person name="Wu L."/>
            <person name="Ma J."/>
        </authorList>
    </citation>
    <scope>NUCLEOTIDE SEQUENCE [LARGE SCALE GENOMIC DNA]</scope>
    <source>
        <strain evidence="3">JCM 18532</strain>
    </source>
</reference>
<protein>
    <recommendedName>
        <fullName evidence="1">N-acetyltransferase domain-containing protein</fullName>
    </recommendedName>
</protein>
<sequence length="200" mass="22790">MSHPMTLVEAATLTAEQRRAVRAIYEDAFPEELQVPFDDLFVDRMLVLLDEEGPAGFALVRDLAETRWTFLRYYAVGRRGRGTGSTMWRSLTARLAADGRTRLIWDVEDPDEAGLSPELVEEHRRRIVFYERLGGRLLPVRDYLPPHDDGHAPQLLLMDAPLADEPEPPLRELVETVYLRRYGVPAADPAVRRTLLGSRL</sequence>
<dbReference type="SUPFAM" id="SSF55729">
    <property type="entry name" value="Acyl-CoA N-acyltransferases (Nat)"/>
    <property type="match status" value="1"/>
</dbReference>
<dbReference type="InterPro" id="IPR016181">
    <property type="entry name" value="Acyl_CoA_acyltransferase"/>
</dbReference>
<comment type="caution">
    <text evidence="2">The sequence shown here is derived from an EMBL/GenBank/DDBJ whole genome shotgun (WGS) entry which is preliminary data.</text>
</comment>
<dbReference type="Proteomes" id="UP001499882">
    <property type="component" value="Unassembled WGS sequence"/>
</dbReference>
<gene>
    <name evidence="2" type="ORF">GCM10023350_33240</name>
</gene>
<dbReference type="Pfam" id="PF00583">
    <property type="entry name" value="Acetyltransf_1"/>
    <property type="match status" value="1"/>
</dbReference>
<evidence type="ECO:0000313" key="3">
    <source>
        <dbReference type="Proteomes" id="UP001499882"/>
    </source>
</evidence>
<organism evidence="2 3">
    <name type="scientific">Nocardioides endophyticus</name>
    <dbReference type="NCBI Taxonomy" id="1353775"/>
    <lineage>
        <taxon>Bacteria</taxon>
        <taxon>Bacillati</taxon>
        <taxon>Actinomycetota</taxon>
        <taxon>Actinomycetes</taxon>
        <taxon>Propionibacteriales</taxon>
        <taxon>Nocardioidaceae</taxon>
        <taxon>Nocardioides</taxon>
    </lineage>
</organism>
<dbReference type="EMBL" id="BAABKN010000019">
    <property type="protein sequence ID" value="GAA4745785.1"/>
    <property type="molecule type" value="Genomic_DNA"/>
</dbReference>
<keyword evidence="3" id="KW-1185">Reference proteome</keyword>
<feature type="domain" description="N-acetyltransferase" evidence="1">
    <location>
        <begin position="8"/>
        <end position="163"/>
    </location>
</feature>
<dbReference type="PROSITE" id="PS51186">
    <property type="entry name" value="GNAT"/>
    <property type="match status" value="1"/>
</dbReference>
<evidence type="ECO:0000313" key="2">
    <source>
        <dbReference type="EMBL" id="GAA4745785.1"/>
    </source>
</evidence>
<dbReference type="InterPro" id="IPR000182">
    <property type="entry name" value="GNAT_dom"/>
</dbReference>
<proteinExistence type="predicted"/>